<keyword evidence="13" id="KW-0175">Coiled coil</keyword>
<evidence type="ECO:0000256" key="10">
    <source>
        <dbReference type="PIRSR" id="PIRSR000660-1"/>
    </source>
</evidence>
<reference evidence="17" key="1">
    <citation type="submission" date="2013-08" db="EMBL/GenBank/DDBJ databases">
        <title>Gene expansion shapes genome architecture in the human pathogen Lichtheimia corymbifera: an evolutionary genomics analysis in the ancient terrestrial Mucorales (Mucoromycotina).</title>
        <authorList>
            <person name="Schwartze V.U."/>
            <person name="Winter S."/>
            <person name="Shelest E."/>
            <person name="Marcet-Houben M."/>
            <person name="Horn F."/>
            <person name="Wehner S."/>
            <person name="Hoffmann K."/>
            <person name="Riege K."/>
            <person name="Sammeth M."/>
            <person name="Nowrousian M."/>
            <person name="Valiante V."/>
            <person name="Linde J."/>
            <person name="Jacobsen I.D."/>
            <person name="Marz M."/>
            <person name="Brakhage A.A."/>
            <person name="Gabaldon T."/>
            <person name="Bocker S."/>
            <person name="Voigt K."/>
        </authorList>
    </citation>
    <scope>NUCLEOTIDE SEQUENCE [LARGE SCALE GENOMIC DNA]</scope>
    <source>
        <strain evidence="17">FSU 9682</strain>
    </source>
</reference>
<keyword evidence="3" id="KW-0808">Transferase</keyword>
<dbReference type="Pfam" id="PF13393">
    <property type="entry name" value="tRNA-synt_His"/>
    <property type="match status" value="1"/>
</dbReference>
<keyword evidence="6 11" id="KW-0067">ATP-binding</keyword>
<evidence type="ECO:0000259" key="15">
    <source>
        <dbReference type="PROSITE" id="PS50011"/>
    </source>
</evidence>
<sequence>MDLDDIREIQENEIEALKAIFMDDYREVVNQTPWKVANAAPEFILHLAPLGVEDEEVHVSIDLKVRFTKSYPNKPPELHLVSPRGLSPQLVRRLNESLQAAAKDMVGREMMYDLADHVRAFLANHNNPPPEGSKLSFHEQMVKRMENDLKVEQERELMERTRRAQEEEAERRVQSEMMNAKIQEEIERKRQQAQAVKRLRQELGYDAGEVDDDLYGHVDDEHSGFEDQEESALRQSILESSEVSTIQFDNLVSIPFNNDQICFRAIALGPRLRQEDISETFSANPLAFRILKQENDNNLVEEENSDVQSLPSLVLVKRIKVSGSYYMTPAGKRKLQEVERELDRLRSLQHPHIVAVYDAKLERSKLERHSWTLDILIEDERGTLLYDLLQTCGGGLRPGMVRKYMKQLLWAVNHIHLNGFVCRQIRATSIFCSKDQTVRIADVSYARRLRDLNRSNALNDRDSGDTSTELLPGWMSPELRERPGVYNRKNDIWCLGVVFLEMLWGVDVTKEYGDFDAFLRSEANELPAAARDLAKKMLHTDPRKRPTAIDLLKDSFFGDGRDSNGPVMEEVSTVFMNDRATSTPVQPQKDAPAGFGDGAAIYEPSMVTHAREKSLSSPLMAPASTSLHHPSTGSSSRYRTDFEEIEFLGKGGFGEVVKAKNRLDGRLYAIKKIRLDPRDSEDLRKILREVQTLSSLHHQYVVRYYATWFEDEDGSGWKDSEDEDFTEDESMSEYDDEDDEDVSVLQKRFDFLSTEQSKSRSYSAIKFAAEEEDSSSELEAGESSYDDKTMSSMDDYIDFAPDGNESSTVSGKKLALTRRVIDKLKSRRNRTDESDNGSRGRSQRTRVLYIQMEYCEKKTLRDIIDDGVDEEDAWKLFRQILEGLVHIHSQGMIHRDLKPSNIFLDSNNDVKIGDFGLATTNQTFVDAVSAFARTFNNRNRAGGERTPTHHDGLLDSTNGSYAGYSATSMNAGVDESMTTGVGTTFYVSPEVLPNPTTGASPGMRYNQKVDMFSLGIIFFEMCYPFDTGMQRAIVLQDLRNGKFPNDFPKEYVNQRKIIERLISPQPKDRPNSFELLRSDLLPPKLEDEYIKECVRTIANPNTPYYHKLMTAMFSQSSDRHKDFTYDYHTQVEAPFDPFSHIFFDMIREQMSKVFRRHGAIDLSTPLLIPKNDLYEWNSKNPVYLMDPQGSINQLPFDQTVPFARYVSRKKGFQELKRFTFERVYRENPSGGQPESALEADFDIVHKETALMVPDAEVLKVVEEILEELPPFKSGGFYFMVNHAGIADLILDSCRVPTDIRKGVMVALSSLGRGTSFATVRNVLKLKFHLQRSVLDELSIFNVQGELETTGKKVDGLLVGQHKSKFREYLGELRVLISIAKSIGIHHKIVFHPLLVYNNHFYKNGVVFETVADTTDSRKKDVLAVGGRYDVLIQNFAHPNATANRKLRAVGVNIAVQKLIRRMDMYQSEQVKYLVKSKNEKLRSFGAWAPKQCDVYVASFGKVALHERLEIVRDLWSHNIGADFQYDNGNQLTPEELVVHCKKASINWLVIVKHRSSDNKSNTSEMVKVKDVLRKTETEVSKADLPVWLAAEIGEQMRIDHNHTVGKIRNKHDLKSKDVVETTRHDEMSKFSDGYELKKDDFDVHIIHSEGRGGGKERVKLKHKHKTMLIDKAIYHIIPIMEGLMKGEVQVIAFDLPRDLLKRMSEANTWVDEQGFKKLQEVAGIGQKDTLTRARHAIQKLIEAKHKSVWLYSYKEDYAVLCNLR</sequence>
<evidence type="ECO:0000256" key="6">
    <source>
        <dbReference type="ARBA" id="ARBA00022840"/>
    </source>
</evidence>
<feature type="domain" description="RWD" evidence="16">
    <location>
        <begin position="12"/>
        <end position="125"/>
    </location>
</feature>
<dbReference type="PROSITE" id="PS50011">
    <property type="entry name" value="PROTEIN_KINASE_DOM"/>
    <property type="match status" value="2"/>
</dbReference>
<dbReference type="SUPFAM" id="SSF54495">
    <property type="entry name" value="UBC-like"/>
    <property type="match status" value="1"/>
</dbReference>
<protein>
    <recommendedName>
        <fullName evidence="1">non-specific serine/threonine protein kinase</fullName>
        <ecNumber evidence="1">2.7.11.1</ecNumber>
    </recommendedName>
</protein>
<feature type="binding site" evidence="12">
    <location>
        <position position="672"/>
    </location>
    <ligand>
        <name>ATP</name>
        <dbReference type="ChEBI" id="CHEBI:30616"/>
    </ligand>
</feature>
<dbReference type="GO" id="GO:0005737">
    <property type="term" value="C:cytoplasm"/>
    <property type="evidence" value="ECO:0007669"/>
    <property type="project" value="TreeGrafter"/>
</dbReference>
<dbReference type="SUPFAM" id="SSF56112">
    <property type="entry name" value="Protein kinase-like (PK-like)"/>
    <property type="match status" value="2"/>
</dbReference>
<dbReference type="Pfam" id="PF12745">
    <property type="entry name" value="HGTP_anticodon2"/>
    <property type="match status" value="1"/>
</dbReference>
<dbReference type="InterPro" id="IPR000719">
    <property type="entry name" value="Prot_kinase_dom"/>
</dbReference>
<dbReference type="SMART" id="SM00220">
    <property type="entry name" value="S_TKc"/>
    <property type="match status" value="2"/>
</dbReference>
<comment type="caution">
    <text evidence="17">The sequence shown here is derived from an EMBL/GenBank/DDBJ whole genome shotgun (WGS) entry which is preliminary data.</text>
</comment>
<evidence type="ECO:0000256" key="14">
    <source>
        <dbReference type="SAM" id="MobiDB-lite"/>
    </source>
</evidence>
<dbReference type="SMART" id="SM00591">
    <property type="entry name" value="RWD"/>
    <property type="match status" value="1"/>
</dbReference>
<dbReference type="Gene3D" id="1.10.510.10">
    <property type="entry name" value="Transferase(Phosphotransferase) domain 1"/>
    <property type="match status" value="2"/>
</dbReference>
<feature type="domain" description="Protein kinase" evidence="15">
    <location>
        <begin position="642"/>
        <end position="1081"/>
    </location>
</feature>
<feature type="region of interest" description="Disordered" evidence="14">
    <location>
        <begin position="713"/>
        <end position="740"/>
    </location>
</feature>
<dbReference type="EC" id="2.7.11.1" evidence="1"/>
<feature type="compositionally biased region" description="Polar residues" evidence="14">
    <location>
        <begin position="623"/>
        <end position="636"/>
    </location>
</feature>
<dbReference type="InterPro" id="IPR045864">
    <property type="entry name" value="aa-tRNA-synth_II/BPL/LPL"/>
</dbReference>
<keyword evidence="5 17" id="KW-0418">Kinase</keyword>
<evidence type="ECO:0000256" key="12">
    <source>
        <dbReference type="PROSITE-ProRule" id="PRU10141"/>
    </source>
</evidence>
<feature type="coiled-coil region" evidence="13">
    <location>
        <begin position="135"/>
        <end position="202"/>
    </location>
</feature>
<dbReference type="GO" id="GO:0005634">
    <property type="term" value="C:nucleus"/>
    <property type="evidence" value="ECO:0007669"/>
    <property type="project" value="TreeGrafter"/>
</dbReference>
<dbReference type="GO" id="GO:0009893">
    <property type="term" value="P:positive regulation of metabolic process"/>
    <property type="evidence" value="ECO:0007669"/>
    <property type="project" value="UniProtKB-ARBA"/>
</dbReference>
<dbReference type="InterPro" id="IPR016135">
    <property type="entry name" value="UBQ-conjugating_enzyme/RWD"/>
</dbReference>
<dbReference type="SUPFAM" id="SSF55681">
    <property type="entry name" value="Class II aaRS and biotin synthetases"/>
    <property type="match status" value="1"/>
</dbReference>
<dbReference type="InterPro" id="IPR050339">
    <property type="entry name" value="CC_SR_Kinase"/>
</dbReference>
<evidence type="ECO:0000313" key="17">
    <source>
        <dbReference type="EMBL" id="CDH53406.1"/>
    </source>
</evidence>
<dbReference type="InterPro" id="IPR016255">
    <property type="entry name" value="Gcn2"/>
</dbReference>
<comment type="similarity">
    <text evidence="7">Belongs to the protein kinase superfamily. Ser/Thr protein kinase family. GCN2 subfamily.</text>
</comment>
<dbReference type="PANTHER" id="PTHR11042:SF136">
    <property type="entry name" value="EIF-2-ALPHA KINASE GCN2"/>
    <property type="match status" value="1"/>
</dbReference>
<feature type="binding site" evidence="11">
    <location>
        <position position="671"/>
    </location>
    <ligand>
        <name>ATP</name>
        <dbReference type="ChEBI" id="CHEBI:30616"/>
    </ligand>
</feature>
<dbReference type="PROSITE" id="PS50908">
    <property type="entry name" value="RWD"/>
    <property type="match status" value="1"/>
</dbReference>
<dbReference type="InterPro" id="IPR011009">
    <property type="entry name" value="Kinase-like_dom_sf"/>
</dbReference>
<dbReference type="FunFam" id="3.30.200.20:FF:000379">
    <property type="entry name" value="eIF-2-alpha kinase GCN2"/>
    <property type="match status" value="1"/>
</dbReference>
<dbReference type="CDD" id="cd23823">
    <property type="entry name" value="RWD_GCN2"/>
    <property type="match status" value="1"/>
</dbReference>
<evidence type="ECO:0000256" key="5">
    <source>
        <dbReference type="ARBA" id="ARBA00022777"/>
    </source>
</evidence>
<feature type="active site" description="Proton acceptor" evidence="10">
    <location>
        <position position="896"/>
    </location>
</feature>
<dbReference type="VEuPathDB" id="FungiDB:LCOR_04759.1"/>
<dbReference type="Gene3D" id="3.10.110.10">
    <property type="entry name" value="Ubiquitin Conjugating Enzyme"/>
    <property type="match status" value="1"/>
</dbReference>
<dbReference type="InterPro" id="IPR008271">
    <property type="entry name" value="Ser/Thr_kinase_AS"/>
</dbReference>
<dbReference type="Proteomes" id="UP000027586">
    <property type="component" value="Unassembled WGS sequence"/>
</dbReference>
<keyword evidence="2" id="KW-0723">Serine/threonine-protein kinase</keyword>
<name>A0A068RWN8_9FUNG</name>
<dbReference type="FunFam" id="3.40.50.800:FF:000009">
    <property type="entry name" value="Eukaryotic translation initiation factor 2-alpha kinase"/>
    <property type="match status" value="1"/>
</dbReference>
<dbReference type="GO" id="GO:0005524">
    <property type="term" value="F:ATP binding"/>
    <property type="evidence" value="ECO:0007669"/>
    <property type="project" value="UniProtKB-UniRule"/>
</dbReference>
<evidence type="ECO:0000313" key="18">
    <source>
        <dbReference type="Proteomes" id="UP000027586"/>
    </source>
</evidence>
<dbReference type="GO" id="GO:0004694">
    <property type="term" value="F:eukaryotic translation initiation factor 2alpha kinase activity"/>
    <property type="evidence" value="ECO:0007669"/>
    <property type="project" value="InterPro"/>
</dbReference>
<keyword evidence="18" id="KW-1185">Reference proteome</keyword>
<organism evidence="17 18">
    <name type="scientific">Lichtheimia corymbifera JMRC:FSU:9682</name>
    <dbReference type="NCBI Taxonomy" id="1263082"/>
    <lineage>
        <taxon>Eukaryota</taxon>
        <taxon>Fungi</taxon>
        <taxon>Fungi incertae sedis</taxon>
        <taxon>Mucoromycota</taxon>
        <taxon>Mucoromycotina</taxon>
        <taxon>Mucoromycetes</taxon>
        <taxon>Mucorales</taxon>
        <taxon>Lichtheimiaceae</taxon>
        <taxon>Lichtheimia</taxon>
    </lineage>
</organism>
<dbReference type="GO" id="GO:0000077">
    <property type="term" value="P:DNA damage checkpoint signaling"/>
    <property type="evidence" value="ECO:0007669"/>
    <property type="project" value="InterPro"/>
</dbReference>
<accession>A0A068RWN8</accession>
<proteinExistence type="inferred from homology"/>
<dbReference type="InterPro" id="IPR006575">
    <property type="entry name" value="RWD_dom"/>
</dbReference>
<comment type="catalytic activity">
    <reaction evidence="9">
        <text>L-seryl-[protein] + ATP = O-phospho-L-seryl-[protein] + ADP + H(+)</text>
        <dbReference type="Rhea" id="RHEA:17989"/>
        <dbReference type="Rhea" id="RHEA-COMP:9863"/>
        <dbReference type="Rhea" id="RHEA-COMP:11604"/>
        <dbReference type="ChEBI" id="CHEBI:15378"/>
        <dbReference type="ChEBI" id="CHEBI:29999"/>
        <dbReference type="ChEBI" id="CHEBI:30616"/>
        <dbReference type="ChEBI" id="CHEBI:83421"/>
        <dbReference type="ChEBI" id="CHEBI:456216"/>
        <dbReference type="EC" id="2.7.11.1"/>
    </reaction>
</comment>
<dbReference type="Gene3D" id="3.30.930.10">
    <property type="entry name" value="Bira Bifunctional Protein, Domain 2"/>
    <property type="match status" value="1"/>
</dbReference>
<dbReference type="FunFam" id="3.10.110.10:FF:000050">
    <property type="entry name" value="eIF-2-alpha kinase GCN2"/>
    <property type="match status" value="1"/>
</dbReference>
<dbReference type="Pfam" id="PF05773">
    <property type="entry name" value="RWD"/>
    <property type="match status" value="1"/>
</dbReference>
<dbReference type="EMBL" id="CBTN010000017">
    <property type="protein sequence ID" value="CDH53406.1"/>
    <property type="molecule type" value="Genomic_DNA"/>
</dbReference>
<dbReference type="InterPro" id="IPR036621">
    <property type="entry name" value="Anticodon-bd_dom_sf"/>
</dbReference>
<dbReference type="InterPro" id="IPR024435">
    <property type="entry name" value="HisRS-related_dom"/>
</dbReference>
<evidence type="ECO:0000256" key="3">
    <source>
        <dbReference type="ARBA" id="ARBA00022679"/>
    </source>
</evidence>
<evidence type="ECO:0000259" key="16">
    <source>
        <dbReference type="PROSITE" id="PS50908"/>
    </source>
</evidence>
<gene>
    <name evidence="17" type="ORF">LCOR_04759.1</name>
</gene>
<dbReference type="CDD" id="cd14046">
    <property type="entry name" value="STKc_EIF2AK4_GCN2_rpt2"/>
    <property type="match status" value="1"/>
</dbReference>
<evidence type="ECO:0000256" key="9">
    <source>
        <dbReference type="ARBA" id="ARBA00048679"/>
    </source>
</evidence>
<evidence type="ECO:0000256" key="8">
    <source>
        <dbReference type="ARBA" id="ARBA00047899"/>
    </source>
</evidence>
<dbReference type="OrthoDB" id="341578at2759"/>
<evidence type="ECO:0000256" key="4">
    <source>
        <dbReference type="ARBA" id="ARBA00022741"/>
    </source>
</evidence>
<dbReference type="Gene3D" id="3.40.50.800">
    <property type="entry name" value="Anticodon-binding domain"/>
    <property type="match status" value="1"/>
</dbReference>
<feature type="region of interest" description="Disordered" evidence="14">
    <location>
        <begin position="614"/>
        <end position="636"/>
    </location>
</feature>
<feature type="binding site" evidence="11">
    <location>
        <begin position="648"/>
        <end position="656"/>
    </location>
    <ligand>
        <name>ATP</name>
        <dbReference type="ChEBI" id="CHEBI:30616"/>
    </ligand>
</feature>
<dbReference type="PANTHER" id="PTHR11042">
    <property type="entry name" value="EUKARYOTIC TRANSLATION INITIATION FACTOR 2-ALPHA KINASE EIF2-ALPHA KINASE -RELATED"/>
    <property type="match status" value="1"/>
</dbReference>
<dbReference type="InterPro" id="IPR017441">
    <property type="entry name" value="Protein_kinase_ATP_BS"/>
</dbReference>
<evidence type="ECO:0000256" key="11">
    <source>
        <dbReference type="PIRSR" id="PIRSR000660-2"/>
    </source>
</evidence>
<dbReference type="InterPro" id="IPR041715">
    <property type="entry name" value="HisRS-like_core"/>
</dbReference>
<evidence type="ECO:0000256" key="13">
    <source>
        <dbReference type="SAM" id="Coils"/>
    </source>
</evidence>
<evidence type="ECO:0000256" key="7">
    <source>
        <dbReference type="ARBA" id="ARBA00037982"/>
    </source>
</evidence>
<comment type="catalytic activity">
    <reaction evidence="8">
        <text>L-threonyl-[protein] + ATP = O-phospho-L-threonyl-[protein] + ADP + H(+)</text>
        <dbReference type="Rhea" id="RHEA:46608"/>
        <dbReference type="Rhea" id="RHEA-COMP:11060"/>
        <dbReference type="Rhea" id="RHEA-COMP:11605"/>
        <dbReference type="ChEBI" id="CHEBI:15378"/>
        <dbReference type="ChEBI" id="CHEBI:30013"/>
        <dbReference type="ChEBI" id="CHEBI:30616"/>
        <dbReference type="ChEBI" id="CHEBI:61977"/>
        <dbReference type="ChEBI" id="CHEBI:456216"/>
        <dbReference type="EC" id="2.7.11.1"/>
    </reaction>
</comment>
<dbReference type="Gene3D" id="3.30.200.20">
    <property type="entry name" value="Phosphorylase Kinase, domain 1"/>
    <property type="match status" value="1"/>
</dbReference>
<dbReference type="PROSITE" id="PS00108">
    <property type="entry name" value="PROTEIN_KINASE_ST"/>
    <property type="match status" value="1"/>
</dbReference>
<dbReference type="Pfam" id="PF00069">
    <property type="entry name" value="Pkinase"/>
    <property type="match status" value="4"/>
</dbReference>
<feature type="domain" description="Protein kinase" evidence="15">
    <location>
        <begin position="266"/>
        <end position="557"/>
    </location>
</feature>
<evidence type="ECO:0000256" key="1">
    <source>
        <dbReference type="ARBA" id="ARBA00012513"/>
    </source>
</evidence>
<dbReference type="CDD" id="cd14012">
    <property type="entry name" value="PK_eIF2AK_GCN2_rpt1"/>
    <property type="match status" value="1"/>
</dbReference>
<dbReference type="PROSITE" id="PS00107">
    <property type="entry name" value="PROTEIN_KINASE_ATP"/>
    <property type="match status" value="1"/>
</dbReference>
<evidence type="ECO:0000256" key="2">
    <source>
        <dbReference type="ARBA" id="ARBA00022527"/>
    </source>
</evidence>
<dbReference type="STRING" id="1263082.A0A068RWN8"/>
<keyword evidence="4 11" id="KW-0547">Nucleotide-binding</keyword>
<dbReference type="PIRSF" id="PIRSF000660">
    <property type="entry name" value="Ser/Thr_PK_GCN2"/>
    <property type="match status" value="1"/>
</dbReference>